<organism evidence="2 3">
    <name type="scientific">Phialocephala subalpina</name>
    <dbReference type="NCBI Taxonomy" id="576137"/>
    <lineage>
        <taxon>Eukaryota</taxon>
        <taxon>Fungi</taxon>
        <taxon>Dikarya</taxon>
        <taxon>Ascomycota</taxon>
        <taxon>Pezizomycotina</taxon>
        <taxon>Leotiomycetes</taxon>
        <taxon>Helotiales</taxon>
        <taxon>Mollisiaceae</taxon>
        <taxon>Phialocephala</taxon>
        <taxon>Phialocephala fortinii species complex</taxon>
    </lineage>
</organism>
<evidence type="ECO:0000313" key="2">
    <source>
        <dbReference type="EMBL" id="CZR51267.1"/>
    </source>
</evidence>
<reference evidence="2 3" key="1">
    <citation type="submission" date="2016-03" db="EMBL/GenBank/DDBJ databases">
        <authorList>
            <person name="Ploux O."/>
        </authorList>
    </citation>
    <scope>NUCLEOTIDE SEQUENCE [LARGE SCALE GENOMIC DNA]</scope>
    <source>
        <strain evidence="2 3">UAMH 11012</strain>
    </source>
</reference>
<dbReference type="OrthoDB" id="5382128at2759"/>
<name>A0A1L7WER3_9HELO</name>
<dbReference type="AlphaFoldDB" id="A0A1L7WER3"/>
<proteinExistence type="predicted"/>
<feature type="compositionally biased region" description="Polar residues" evidence="1">
    <location>
        <begin position="1"/>
        <end position="11"/>
    </location>
</feature>
<feature type="region of interest" description="Disordered" evidence="1">
    <location>
        <begin position="1"/>
        <end position="58"/>
    </location>
</feature>
<gene>
    <name evidence="2" type="ORF">PAC_01142</name>
</gene>
<evidence type="ECO:0008006" key="4">
    <source>
        <dbReference type="Google" id="ProtNLM"/>
    </source>
</evidence>
<evidence type="ECO:0000313" key="3">
    <source>
        <dbReference type="Proteomes" id="UP000184330"/>
    </source>
</evidence>
<sequence>MDRNKTSQSHASPRRPRTTFYSIQARHVNEQTARSLADRYDSSAPKTAETPTPRPTLDPHLVAGFKKWEENDTLLGLVAVGGKVLQLRAKDLLKCFWAGGLDSECAVCGGNFDDDKGPPIRTIACVDWGICTRSDLRLRGIFDNTSSPILRVFNRHMSCLIRSEIKYYAVSHVWHEEIRIAQSNTPGNHTDATVFVLQVVIQTAAEIWAEFRASSSDKHFAWDDSSAVIEVWHDYISAPQWQKPTLERVLLFLPDIYRSGAKTVIHLDDISLAQWIGIWNQDGTLQRAKALRVVVDSAWFHRMWVLLEYLNSAQAGVMLNDYSIVPDPQEVVYDSDGSEDYPSVPTTNLLRTMLKMCRDILTEVSWLEGIDFQKLADDVYPSRAVFELCNFESSHEFNLGGALSQIASRDATYYRDRFIALCDMLHIDAFEDGNSALPDDTIEACKWLWKKCLSKGDYTPLLLKPNGERKPPAGPTWLIGHEQMKENMWNLGATLSPATHNIIVGSNSIKLTMDHIGDLVSTHAMFDDDKSIMEGFKRVLDEYNVLHKKHDGPFDINTFIDTLGRVYGFPAVITDKKVPTTVGEYASETMDLQLETLGPLEALEGLLETIKDLLDAIPRYESSEDMEFLMRDLEMACARMILKLELDDPVSGVEGLSTNIGRTEMIHAFPGGKDIIGSRCPACRESFLFRAELYSHVDITRCKLYRISGLSFEYSGKQGVGLILCGQDIAGRALFATQPCACRVEVAIELSC</sequence>
<evidence type="ECO:0000256" key="1">
    <source>
        <dbReference type="SAM" id="MobiDB-lite"/>
    </source>
</evidence>
<keyword evidence="3" id="KW-1185">Reference proteome</keyword>
<dbReference type="Proteomes" id="UP000184330">
    <property type="component" value="Unassembled WGS sequence"/>
</dbReference>
<accession>A0A1L7WER3</accession>
<dbReference type="EMBL" id="FJOG01000001">
    <property type="protein sequence ID" value="CZR51267.1"/>
    <property type="molecule type" value="Genomic_DNA"/>
</dbReference>
<protein>
    <recommendedName>
        <fullName evidence="4">Heterokaryon incompatibility domain-containing protein</fullName>
    </recommendedName>
</protein>